<feature type="signal peptide" evidence="2">
    <location>
        <begin position="1"/>
        <end position="21"/>
    </location>
</feature>
<dbReference type="RefSeq" id="XP_014146878.1">
    <property type="nucleotide sequence ID" value="XM_014291403.1"/>
</dbReference>
<keyword evidence="4" id="KW-1185">Reference proteome</keyword>
<accession>A0A0L0F8U7</accession>
<dbReference type="AlphaFoldDB" id="A0A0L0F8U7"/>
<dbReference type="GeneID" id="25914966"/>
<evidence type="ECO:0000256" key="1">
    <source>
        <dbReference type="SAM" id="MobiDB-lite"/>
    </source>
</evidence>
<reference evidence="3 4" key="1">
    <citation type="submission" date="2011-02" db="EMBL/GenBank/DDBJ databases">
        <title>The Genome Sequence of Sphaeroforma arctica JP610.</title>
        <authorList>
            <consortium name="The Broad Institute Genome Sequencing Platform"/>
            <person name="Russ C."/>
            <person name="Cuomo C."/>
            <person name="Young S.K."/>
            <person name="Zeng Q."/>
            <person name="Gargeya S."/>
            <person name="Alvarado L."/>
            <person name="Berlin A."/>
            <person name="Chapman S.B."/>
            <person name="Chen Z."/>
            <person name="Freedman E."/>
            <person name="Gellesch M."/>
            <person name="Goldberg J."/>
            <person name="Griggs A."/>
            <person name="Gujja S."/>
            <person name="Heilman E."/>
            <person name="Heiman D."/>
            <person name="Howarth C."/>
            <person name="Mehta T."/>
            <person name="Neiman D."/>
            <person name="Pearson M."/>
            <person name="Roberts A."/>
            <person name="Saif S."/>
            <person name="Shea T."/>
            <person name="Shenoy N."/>
            <person name="Sisk P."/>
            <person name="Stolte C."/>
            <person name="Sykes S."/>
            <person name="White J."/>
            <person name="Yandava C."/>
            <person name="Burger G."/>
            <person name="Gray M.W."/>
            <person name="Holland P.W.H."/>
            <person name="King N."/>
            <person name="Lang F.B.F."/>
            <person name="Roger A.J."/>
            <person name="Ruiz-Trillo I."/>
            <person name="Haas B."/>
            <person name="Nusbaum C."/>
            <person name="Birren B."/>
        </authorList>
    </citation>
    <scope>NUCLEOTIDE SEQUENCE [LARGE SCALE GENOMIC DNA]</scope>
    <source>
        <strain evidence="3 4">JP610</strain>
    </source>
</reference>
<proteinExistence type="predicted"/>
<keyword evidence="2" id="KW-0732">Signal</keyword>
<dbReference type="Proteomes" id="UP000054560">
    <property type="component" value="Unassembled WGS sequence"/>
</dbReference>
<evidence type="ECO:0000256" key="2">
    <source>
        <dbReference type="SAM" id="SignalP"/>
    </source>
</evidence>
<name>A0A0L0F8U7_9EUKA</name>
<feature type="compositionally biased region" description="Polar residues" evidence="1">
    <location>
        <begin position="82"/>
        <end position="110"/>
    </location>
</feature>
<feature type="chain" id="PRO_5005538441" evidence="2">
    <location>
        <begin position="22"/>
        <end position="110"/>
    </location>
</feature>
<evidence type="ECO:0000313" key="3">
    <source>
        <dbReference type="EMBL" id="KNC72976.1"/>
    </source>
</evidence>
<gene>
    <name evidence="3" type="ORF">SARC_14462</name>
</gene>
<sequence>MNAKILAAAAVCWLTGTVVSAESENIAYLSLKGKTFNVDGMDSDGFTYTGLNKYGIDKYGRSYTEVGSGNGADVDAGGRKMASTSAPTFTSDVDPTESGDWQNYWPSFKA</sequence>
<protein>
    <submittedName>
        <fullName evidence="3">Uncharacterized protein</fullName>
    </submittedName>
</protein>
<feature type="region of interest" description="Disordered" evidence="1">
    <location>
        <begin position="69"/>
        <end position="110"/>
    </location>
</feature>
<evidence type="ECO:0000313" key="4">
    <source>
        <dbReference type="Proteomes" id="UP000054560"/>
    </source>
</evidence>
<dbReference type="EMBL" id="KQ246256">
    <property type="protein sequence ID" value="KNC72976.1"/>
    <property type="molecule type" value="Genomic_DNA"/>
</dbReference>
<organism evidence="3 4">
    <name type="scientific">Sphaeroforma arctica JP610</name>
    <dbReference type="NCBI Taxonomy" id="667725"/>
    <lineage>
        <taxon>Eukaryota</taxon>
        <taxon>Ichthyosporea</taxon>
        <taxon>Ichthyophonida</taxon>
        <taxon>Sphaeroforma</taxon>
    </lineage>
</organism>
<feature type="non-terminal residue" evidence="3">
    <location>
        <position position="110"/>
    </location>
</feature>